<dbReference type="Gene3D" id="3.10.180.10">
    <property type="entry name" value="2,3-Dihydroxybiphenyl 1,2-Dioxygenase, domain 1"/>
    <property type="match status" value="1"/>
</dbReference>
<dbReference type="Proteomes" id="UP000712673">
    <property type="component" value="Unassembled WGS sequence"/>
</dbReference>
<dbReference type="PROSITE" id="PS51819">
    <property type="entry name" value="VOC"/>
    <property type="match status" value="1"/>
</dbReference>
<comment type="caution">
    <text evidence="2">The sequence shown here is derived from an EMBL/GenBank/DDBJ whole genome shotgun (WGS) entry which is preliminary data.</text>
</comment>
<dbReference type="InterPro" id="IPR037523">
    <property type="entry name" value="VOC_core"/>
</dbReference>
<evidence type="ECO:0000259" key="1">
    <source>
        <dbReference type="PROSITE" id="PS51819"/>
    </source>
</evidence>
<dbReference type="Pfam" id="PF00903">
    <property type="entry name" value="Glyoxalase"/>
    <property type="match status" value="1"/>
</dbReference>
<sequence>MKLRTGDPWMPAPAYGRALRGLTINLLVRDIPAALPFYCEVLGATVVYSDPDFAVLRYHEVEWMLHADHTYLVHPLHPSLTEDGPRGIGAELRLHGCDPDAAEAAARRLGYHVVASTTDKPHGLREVYLMDTDGYLWVPDVPRPH</sequence>
<protein>
    <recommendedName>
        <fullName evidence="1">VOC domain-containing protein</fullName>
    </recommendedName>
</protein>
<dbReference type="SUPFAM" id="SSF54593">
    <property type="entry name" value="Glyoxalase/Bleomycin resistance protein/Dihydroxybiphenyl dioxygenase"/>
    <property type="match status" value="1"/>
</dbReference>
<proteinExistence type="predicted"/>
<reference evidence="2" key="1">
    <citation type="submission" date="2019-03" db="EMBL/GenBank/DDBJ databases">
        <title>Lake Tanganyika Metagenome-Assembled Genomes (MAGs).</title>
        <authorList>
            <person name="Tran P."/>
        </authorList>
    </citation>
    <scope>NUCLEOTIDE SEQUENCE</scope>
    <source>
        <strain evidence="2">K_DeepCast_65m_m2_066</strain>
    </source>
</reference>
<name>A0A937W413_UNCTE</name>
<dbReference type="EMBL" id="VGLS01000457">
    <property type="protein sequence ID" value="MBM3225009.1"/>
    <property type="molecule type" value="Genomic_DNA"/>
</dbReference>
<evidence type="ECO:0000313" key="3">
    <source>
        <dbReference type="Proteomes" id="UP000712673"/>
    </source>
</evidence>
<gene>
    <name evidence="2" type="ORF">FJZ47_14560</name>
</gene>
<evidence type="ECO:0000313" key="2">
    <source>
        <dbReference type="EMBL" id="MBM3225009.1"/>
    </source>
</evidence>
<accession>A0A937W413</accession>
<dbReference type="InterPro" id="IPR004360">
    <property type="entry name" value="Glyas_Fos-R_dOase_dom"/>
</dbReference>
<dbReference type="AlphaFoldDB" id="A0A937W413"/>
<feature type="domain" description="VOC" evidence="1">
    <location>
        <begin position="20"/>
        <end position="142"/>
    </location>
</feature>
<dbReference type="InterPro" id="IPR029068">
    <property type="entry name" value="Glyas_Bleomycin-R_OHBP_Dase"/>
</dbReference>
<organism evidence="2 3">
    <name type="scientific">Tectimicrobiota bacterium</name>
    <dbReference type="NCBI Taxonomy" id="2528274"/>
    <lineage>
        <taxon>Bacteria</taxon>
        <taxon>Pseudomonadati</taxon>
        <taxon>Nitrospinota/Tectimicrobiota group</taxon>
        <taxon>Candidatus Tectimicrobiota</taxon>
    </lineage>
</organism>